<dbReference type="InterPro" id="IPR037873">
    <property type="entry name" value="BamE-like"/>
</dbReference>
<proteinExistence type="predicted"/>
<evidence type="ECO:0000256" key="4">
    <source>
        <dbReference type="ARBA" id="ARBA00022989"/>
    </source>
</evidence>
<keyword evidence="2 6" id="KW-0812">Transmembrane</keyword>
<dbReference type="RefSeq" id="WP_071851637.1">
    <property type="nucleotide sequence ID" value="NZ_MBDM01000008.1"/>
</dbReference>
<name>A0A1L8Q3K3_STROR</name>
<dbReference type="Pfam" id="PF04103">
    <property type="entry name" value="CD20"/>
    <property type="match status" value="1"/>
</dbReference>
<protein>
    <recommendedName>
        <fullName evidence="9">Immunity region</fullName>
    </recommendedName>
</protein>
<comment type="subcellular location">
    <subcellularLocation>
        <location evidence="1">Membrane</location>
        <topology evidence="1">Multi-pass membrane protein</topology>
    </subcellularLocation>
</comment>
<reference evidence="7 8" key="1">
    <citation type="submission" date="2016-07" db="EMBL/GenBank/DDBJ databases">
        <title>A clinical isolate of carbapenem-resistant Streptococcus oralis with altered penicillin binding proteins.</title>
        <authorList>
            <person name="Kanji J.N."/>
            <person name="Bharat A."/>
            <person name="Naidu P."/>
            <person name="Martin I."/>
            <person name="Mulvey M.R."/>
            <person name="Panaro C.D."/>
        </authorList>
    </citation>
    <scope>NUCLEOTIDE SEQUENCE [LARGE SCALE GENOMIC DNA]</scope>
    <source>
        <strain evidence="7 8">SC15-3744</strain>
    </source>
</reference>
<feature type="transmembrane region" description="Helical" evidence="6">
    <location>
        <begin position="39"/>
        <end position="59"/>
    </location>
</feature>
<evidence type="ECO:0000256" key="2">
    <source>
        <dbReference type="ARBA" id="ARBA00022692"/>
    </source>
</evidence>
<keyword evidence="4 6" id="KW-1133">Transmembrane helix</keyword>
<dbReference type="InterPro" id="IPR007237">
    <property type="entry name" value="CD20-like"/>
</dbReference>
<evidence type="ECO:0000313" key="7">
    <source>
        <dbReference type="EMBL" id="OJG02116.1"/>
    </source>
</evidence>
<evidence type="ECO:0000256" key="1">
    <source>
        <dbReference type="ARBA" id="ARBA00004141"/>
    </source>
</evidence>
<dbReference type="Proteomes" id="UP000183671">
    <property type="component" value="Unassembled WGS sequence"/>
</dbReference>
<organism evidence="7 8">
    <name type="scientific">Streptococcus oralis</name>
    <dbReference type="NCBI Taxonomy" id="1303"/>
    <lineage>
        <taxon>Bacteria</taxon>
        <taxon>Bacillati</taxon>
        <taxon>Bacillota</taxon>
        <taxon>Bacilli</taxon>
        <taxon>Lactobacillales</taxon>
        <taxon>Streptococcaceae</taxon>
        <taxon>Streptococcus</taxon>
    </lineage>
</organism>
<evidence type="ECO:0000256" key="6">
    <source>
        <dbReference type="SAM" id="Phobius"/>
    </source>
</evidence>
<evidence type="ECO:0000256" key="5">
    <source>
        <dbReference type="ARBA" id="ARBA00023136"/>
    </source>
</evidence>
<feature type="transmembrane region" description="Helical" evidence="6">
    <location>
        <begin position="66"/>
        <end position="87"/>
    </location>
</feature>
<dbReference type="EMBL" id="MBDM01000008">
    <property type="protein sequence ID" value="OJG02116.1"/>
    <property type="molecule type" value="Genomic_DNA"/>
</dbReference>
<accession>A0A1L8Q3K3</accession>
<dbReference type="AlphaFoldDB" id="A0A1L8Q3K3"/>
<keyword evidence="3" id="KW-0732">Signal</keyword>
<feature type="transmembrane region" description="Helical" evidence="6">
    <location>
        <begin position="15"/>
        <end position="33"/>
    </location>
</feature>
<keyword evidence="5 6" id="KW-0472">Membrane</keyword>
<dbReference type="Gene3D" id="3.30.1450.10">
    <property type="match status" value="1"/>
</dbReference>
<evidence type="ECO:0000313" key="8">
    <source>
        <dbReference type="Proteomes" id="UP000183671"/>
    </source>
</evidence>
<sequence length="234" mass="26254">MKGENFQMKPEEQRVLGILATIFGAIALLGSWIPFINYLSFFIAIVAFILGIIGLIVNLKKRKTMAIIGTSLAVASVVLFFTTQVLYANVYKEFVKEFNRSYSEASASMEREEESDLTDDSAYSIPEEEEDDTFTWTQEQFDALIEGDLDNKGKGGTNYKDIIKKHGLPDSEFDFTLEGYNTKKITYISIGDKIKTVTLTFAKDDNGQLLLVQKHAVGLGLEKSKQKNDSETRV</sequence>
<gene>
    <name evidence="7" type="ORF">BBP19_04735</name>
</gene>
<evidence type="ECO:0000256" key="3">
    <source>
        <dbReference type="ARBA" id="ARBA00022729"/>
    </source>
</evidence>
<dbReference type="GO" id="GO:0016020">
    <property type="term" value="C:membrane"/>
    <property type="evidence" value="ECO:0007669"/>
    <property type="project" value="UniProtKB-SubCell"/>
</dbReference>
<evidence type="ECO:0008006" key="9">
    <source>
        <dbReference type="Google" id="ProtNLM"/>
    </source>
</evidence>
<comment type="caution">
    <text evidence="7">The sequence shown here is derived from an EMBL/GenBank/DDBJ whole genome shotgun (WGS) entry which is preliminary data.</text>
</comment>